<dbReference type="AlphaFoldDB" id="A0A7W9L6A4"/>
<accession>A0A7W9L6A4</accession>
<keyword evidence="2" id="KW-0732">Signal</keyword>
<dbReference type="RefSeq" id="WP_221415073.1">
    <property type="nucleotide sequence ID" value="NZ_JACHLJ010000002.1"/>
</dbReference>
<name>A0A7W9L6A4_BREVE</name>
<dbReference type="EMBL" id="JACHLJ010000002">
    <property type="protein sequence ID" value="MBB5772184.1"/>
    <property type="molecule type" value="Genomic_DNA"/>
</dbReference>
<dbReference type="SUPFAM" id="SSF48452">
    <property type="entry name" value="TPR-like"/>
    <property type="match status" value="1"/>
</dbReference>
<gene>
    <name evidence="3" type="ORF">HNP47_002188</name>
</gene>
<organism evidence="3 4">
    <name type="scientific">Brevundimonas vesicularis</name>
    <name type="common">Pseudomonas vesicularis</name>
    <dbReference type="NCBI Taxonomy" id="41276"/>
    <lineage>
        <taxon>Bacteria</taxon>
        <taxon>Pseudomonadati</taxon>
        <taxon>Pseudomonadota</taxon>
        <taxon>Alphaproteobacteria</taxon>
        <taxon>Caulobacterales</taxon>
        <taxon>Caulobacteraceae</taxon>
        <taxon>Brevundimonas</taxon>
    </lineage>
</organism>
<feature type="signal peptide" evidence="2">
    <location>
        <begin position="1"/>
        <end position="19"/>
    </location>
</feature>
<evidence type="ECO:0000313" key="3">
    <source>
        <dbReference type="EMBL" id="MBB5772184.1"/>
    </source>
</evidence>
<feature type="chain" id="PRO_5030647087" description="Tetratricopeptide repeat protein" evidence="2">
    <location>
        <begin position="20"/>
        <end position="534"/>
    </location>
</feature>
<feature type="region of interest" description="Disordered" evidence="1">
    <location>
        <begin position="498"/>
        <end position="534"/>
    </location>
</feature>
<evidence type="ECO:0000313" key="4">
    <source>
        <dbReference type="Proteomes" id="UP000556201"/>
    </source>
</evidence>
<evidence type="ECO:0000256" key="2">
    <source>
        <dbReference type="SAM" id="SignalP"/>
    </source>
</evidence>
<dbReference type="Proteomes" id="UP000556201">
    <property type="component" value="Unassembled WGS sequence"/>
</dbReference>
<evidence type="ECO:0008006" key="5">
    <source>
        <dbReference type="Google" id="ProtNLM"/>
    </source>
</evidence>
<reference evidence="3 4" key="1">
    <citation type="submission" date="2020-08" db="EMBL/GenBank/DDBJ databases">
        <title>Functional genomics of gut bacteria from endangered species of beetles.</title>
        <authorList>
            <person name="Carlos-Shanley C."/>
        </authorList>
    </citation>
    <scope>NUCLEOTIDE SEQUENCE [LARGE SCALE GENOMIC DNA]</scope>
    <source>
        <strain evidence="3 4">S00192</strain>
    </source>
</reference>
<evidence type="ECO:0000256" key="1">
    <source>
        <dbReference type="SAM" id="MobiDB-lite"/>
    </source>
</evidence>
<dbReference type="Gene3D" id="1.25.40.10">
    <property type="entry name" value="Tetratricopeptide repeat domain"/>
    <property type="match status" value="1"/>
</dbReference>
<protein>
    <recommendedName>
        <fullName evidence="5">Tetratricopeptide repeat protein</fullName>
    </recommendedName>
</protein>
<proteinExistence type="predicted"/>
<feature type="compositionally biased region" description="Low complexity" evidence="1">
    <location>
        <begin position="524"/>
        <end position="534"/>
    </location>
</feature>
<dbReference type="InterPro" id="IPR011990">
    <property type="entry name" value="TPR-like_helical_dom_sf"/>
</dbReference>
<sequence>MSSKLVTCAIAAVGSIVFAAMAQPARADWLRAESERFIVYSDGGERALRDYVQKLEIFDRVMQVRHGGSMSAEPQRKMPIYLVSGRRGLTRVHPQSGENTMGTYFPTEEDIFAVAIRGDGSGGMSGDDILMHEYAHHFMLGNFPGSYPAWFVEGFAEYYMTADIDVRDRKVQLGQFNQNRAYWIMAETWIPLDVLLTKRPGEVQSESQKATYYPIAWLLTHWFISDPARLAQFEDYLKRVSAGEDSVSAMEASTGMSLRELQAALRRYTRGRLMGRTLSGQFPTADISVTRLSPAADDLLLINQRLKIGVPDEDRQALGQEVARLAARHGDDPLALLAAGHAGLHFGDRPAGERALQRLLEIDPDHVEALQFLAQERLKQAREAEDDDQAKALRVQARGYLARAYAAGQNDYRTLMLLSELRRTQPGYPNDNDLLTLGLALDRAPQLAAVRFPYADALVKTGKPEEAIAVLNPLANNPHGGAASVFASGMIAAIEKGQALPEITQDAEAPQISEPEPETPPQTPSESAPSPASE</sequence>
<comment type="caution">
    <text evidence="3">The sequence shown here is derived from an EMBL/GenBank/DDBJ whole genome shotgun (WGS) entry which is preliminary data.</text>
</comment>